<dbReference type="AlphaFoldDB" id="X1V0P4"/>
<proteinExistence type="predicted"/>
<reference evidence="1" key="1">
    <citation type="journal article" date="2014" name="Front. Microbiol.">
        <title>High frequency of phylogenetically diverse reductive dehalogenase-homologous genes in deep subseafloor sedimentary metagenomes.</title>
        <authorList>
            <person name="Kawai M."/>
            <person name="Futagami T."/>
            <person name="Toyoda A."/>
            <person name="Takaki Y."/>
            <person name="Nishi S."/>
            <person name="Hori S."/>
            <person name="Arai W."/>
            <person name="Tsubouchi T."/>
            <person name="Morono Y."/>
            <person name="Uchiyama I."/>
            <person name="Ito T."/>
            <person name="Fujiyama A."/>
            <person name="Inagaki F."/>
            <person name="Takami H."/>
        </authorList>
    </citation>
    <scope>NUCLEOTIDE SEQUENCE</scope>
    <source>
        <strain evidence="1">Expedition CK06-06</strain>
    </source>
</reference>
<organism evidence="1">
    <name type="scientific">marine sediment metagenome</name>
    <dbReference type="NCBI Taxonomy" id="412755"/>
    <lineage>
        <taxon>unclassified sequences</taxon>
        <taxon>metagenomes</taxon>
        <taxon>ecological metagenomes</taxon>
    </lineage>
</organism>
<protein>
    <recommendedName>
        <fullName evidence="2">CR-type domain-containing protein</fullName>
    </recommendedName>
</protein>
<accession>X1V0P4</accession>
<sequence length="43" mass="4534">ESIGGEMIDIKHRCKECSGSGISNDIECLKCDGTGFSGISEIN</sequence>
<dbReference type="SUPFAM" id="SSF57938">
    <property type="entry name" value="DnaJ/Hsp40 cysteine-rich domain"/>
    <property type="match status" value="1"/>
</dbReference>
<name>X1V0P4_9ZZZZ</name>
<evidence type="ECO:0008006" key="2">
    <source>
        <dbReference type="Google" id="ProtNLM"/>
    </source>
</evidence>
<dbReference type="EMBL" id="BARW01015726">
    <property type="protein sequence ID" value="GAI98194.1"/>
    <property type="molecule type" value="Genomic_DNA"/>
</dbReference>
<evidence type="ECO:0000313" key="1">
    <source>
        <dbReference type="EMBL" id="GAI98194.1"/>
    </source>
</evidence>
<feature type="non-terminal residue" evidence="1">
    <location>
        <position position="1"/>
    </location>
</feature>
<comment type="caution">
    <text evidence="1">The sequence shown here is derived from an EMBL/GenBank/DDBJ whole genome shotgun (WGS) entry which is preliminary data.</text>
</comment>
<dbReference type="InterPro" id="IPR036410">
    <property type="entry name" value="HSP_DnaJ_Cys-rich_dom_sf"/>
</dbReference>
<dbReference type="Gene3D" id="6.20.20.10">
    <property type="match status" value="1"/>
</dbReference>
<gene>
    <name evidence="1" type="ORF">S12H4_27536</name>
</gene>